<proteinExistence type="inferred from homology"/>
<dbReference type="GO" id="GO:0005886">
    <property type="term" value="C:plasma membrane"/>
    <property type="evidence" value="ECO:0007669"/>
    <property type="project" value="UniProtKB-SubCell"/>
</dbReference>
<keyword evidence="3 6" id="KW-0812">Transmembrane</keyword>
<evidence type="ECO:0000256" key="1">
    <source>
        <dbReference type="ARBA" id="ARBA00004651"/>
    </source>
</evidence>
<feature type="transmembrane region" description="Helical" evidence="6">
    <location>
        <begin position="53"/>
        <end position="72"/>
    </location>
</feature>
<dbReference type="KEGG" id="qdo:H9Q78_11365"/>
<dbReference type="EC" id="2.3.2.3" evidence="6"/>
<dbReference type="GO" id="GO:0046677">
    <property type="term" value="P:response to antibiotic"/>
    <property type="evidence" value="ECO:0007669"/>
    <property type="project" value="UniProtKB-KW"/>
</dbReference>
<dbReference type="InterPro" id="IPR022791">
    <property type="entry name" value="L-PG_synthase/AglD"/>
</dbReference>
<accession>A0A7G9G2K6</accession>
<evidence type="ECO:0000313" key="7">
    <source>
        <dbReference type="EMBL" id="QNM05038.1"/>
    </source>
</evidence>
<gene>
    <name evidence="6" type="primary">mprF</name>
    <name evidence="7" type="ORF">H9Q78_11365</name>
</gene>
<dbReference type="Proteomes" id="UP000515823">
    <property type="component" value="Chromosome"/>
</dbReference>
<dbReference type="PANTHER" id="PTHR37693">
    <property type="entry name" value="PHOSPHATIDYLGLYCEROL LYSYLTRANSFERASE"/>
    <property type="match status" value="1"/>
</dbReference>
<evidence type="ECO:0000256" key="2">
    <source>
        <dbReference type="ARBA" id="ARBA00022475"/>
    </source>
</evidence>
<dbReference type="GO" id="GO:0050071">
    <property type="term" value="F:phosphatidylglycerol lysyltransferase activity"/>
    <property type="evidence" value="ECO:0007669"/>
    <property type="project" value="UniProtKB-EC"/>
</dbReference>
<dbReference type="EMBL" id="CP060634">
    <property type="protein sequence ID" value="QNM05038.1"/>
    <property type="molecule type" value="Genomic_DNA"/>
</dbReference>
<protein>
    <recommendedName>
        <fullName evidence="6">Phosphatidylglycerol lysyltransferase</fullName>
        <ecNumber evidence="6">2.3.2.3</ecNumber>
    </recommendedName>
    <alternativeName>
        <fullName evidence="6">Lysylphosphatidylglycerol synthase</fullName>
    </alternativeName>
</protein>
<evidence type="ECO:0000256" key="3">
    <source>
        <dbReference type="ARBA" id="ARBA00022692"/>
    </source>
</evidence>
<feature type="transmembrane region" description="Helical" evidence="6">
    <location>
        <begin position="238"/>
        <end position="258"/>
    </location>
</feature>
<comment type="similarity">
    <text evidence="6">Belongs to the LPG synthase family.</text>
</comment>
<comment type="function">
    <text evidence="6">Catalyzes the transfer of a lysyl group from L-lysyl-tRNA(Lys) to membrane-bound phosphatidylglycerol (PG), which produces lysylphosphatidylglycerol (LPG), a major component of the bacterial membrane with a positive net charge. LPG synthesis contributes to bacterial virulence as it is involved in the resistance mechanism against cationic antimicrobial peptides (CAMP) produces by the host's immune system (defensins, cathelicidins) and by the competing microorganisms.</text>
</comment>
<evidence type="ECO:0000256" key="5">
    <source>
        <dbReference type="ARBA" id="ARBA00023136"/>
    </source>
</evidence>
<feature type="transmembrane region" description="Helical" evidence="6">
    <location>
        <begin position="324"/>
        <end position="344"/>
    </location>
</feature>
<sequence length="362" mass="39394">MSKTSTDKTEKKTGYGKGVLLLILLTAATVFVLLRGYRVSDLWEALRQADGRWLLLGLSCMVLFVTCEAANIRMIMGALGKKVSFRHCEQYAFVGFYFSSITPSSSGGQPMQVYYMKKDRISIADSSAAILFIVLVYQIAMLLFAGIMAVFHPVIAGEAAGHLKYLLLYGGLVNGLMAGFLAFIMLSKKTVARILGWLVRLGAGLHLIKDRDRALEKVNAEIGEYHQSAMIMKGNPFLFLRVLAVTLLQMGALSSVPYCVYRALGYIGTGWGSVMTVQSILTLSASAVPSPGAVGAAEGGFLWAFQTIFPKEAVKTAMVVSRGISFYLFLILSFVVCAFVQIRVTRAAARKKKSVDGQPGME</sequence>
<keyword evidence="8" id="KW-1185">Reference proteome</keyword>
<evidence type="ECO:0000256" key="4">
    <source>
        <dbReference type="ARBA" id="ARBA00022989"/>
    </source>
</evidence>
<feature type="transmembrane region" description="Helical" evidence="6">
    <location>
        <begin position="166"/>
        <end position="186"/>
    </location>
</feature>
<comment type="subcellular location">
    <subcellularLocation>
        <location evidence="1 6">Cell membrane</location>
        <topology evidence="1 6">Multi-pass membrane protein</topology>
    </subcellularLocation>
</comment>
<keyword evidence="4 6" id="KW-1133">Transmembrane helix</keyword>
<dbReference type="Pfam" id="PF03706">
    <property type="entry name" value="LPG_synthase_TM"/>
    <property type="match status" value="1"/>
</dbReference>
<dbReference type="PANTHER" id="PTHR37693:SF1">
    <property type="entry name" value="INTEGRAL MEMBRANE PROTEIN"/>
    <property type="match status" value="1"/>
</dbReference>
<feature type="transmembrane region" description="Helical" evidence="6">
    <location>
        <begin position="128"/>
        <end position="154"/>
    </location>
</feature>
<evidence type="ECO:0000313" key="8">
    <source>
        <dbReference type="Proteomes" id="UP000515823"/>
    </source>
</evidence>
<comment type="catalytic activity">
    <reaction evidence="6">
        <text>L-lysyl-tRNA(Lys) + a 1,2-diacyl-sn-glycero-3-phospho-(1'-sn-glycerol) = a 1,2-diacyl-sn-glycero-3-phospho-1'-(3'-O-L-lysyl)-sn-glycerol + tRNA(Lys)</text>
        <dbReference type="Rhea" id="RHEA:10668"/>
        <dbReference type="Rhea" id="RHEA-COMP:9696"/>
        <dbReference type="Rhea" id="RHEA-COMP:9697"/>
        <dbReference type="ChEBI" id="CHEBI:64716"/>
        <dbReference type="ChEBI" id="CHEBI:75792"/>
        <dbReference type="ChEBI" id="CHEBI:78442"/>
        <dbReference type="ChEBI" id="CHEBI:78529"/>
        <dbReference type="EC" id="2.3.2.3"/>
    </reaction>
</comment>
<keyword evidence="5 6" id="KW-0472">Membrane</keyword>
<organism evidence="7 8">
    <name type="scientific">Qiania dongpingensis</name>
    <dbReference type="NCBI Taxonomy" id="2763669"/>
    <lineage>
        <taxon>Bacteria</taxon>
        <taxon>Bacillati</taxon>
        <taxon>Bacillota</taxon>
        <taxon>Clostridia</taxon>
        <taxon>Lachnospirales</taxon>
        <taxon>Lachnospiraceae</taxon>
        <taxon>Qiania</taxon>
    </lineage>
</organism>
<reference evidence="7 8" key="1">
    <citation type="submission" date="2020-08" db="EMBL/GenBank/DDBJ databases">
        <authorList>
            <person name="Liu C."/>
            <person name="Sun Q."/>
        </authorList>
    </citation>
    <scope>NUCLEOTIDE SEQUENCE [LARGE SCALE GENOMIC DNA]</scope>
    <source>
        <strain evidence="7 8">NSJ-38</strain>
    </source>
</reference>
<evidence type="ECO:0000256" key="6">
    <source>
        <dbReference type="RuleBase" id="RU363042"/>
    </source>
</evidence>
<dbReference type="NCBIfam" id="TIGR00374">
    <property type="entry name" value="flippase-like domain"/>
    <property type="match status" value="1"/>
</dbReference>
<keyword evidence="6" id="KW-0046">Antibiotic resistance</keyword>
<name>A0A7G9G2K6_9FIRM</name>
<dbReference type="GO" id="GO:0006629">
    <property type="term" value="P:lipid metabolic process"/>
    <property type="evidence" value="ECO:0007669"/>
    <property type="project" value="UniProtKB-KW"/>
</dbReference>
<keyword evidence="2" id="KW-1003">Cell membrane</keyword>
<keyword evidence="6" id="KW-0808">Transferase</keyword>
<dbReference type="AlphaFoldDB" id="A0A7G9G2K6"/>
<feature type="transmembrane region" description="Helical" evidence="6">
    <location>
        <begin position="20"/>
        <end position="37"/>
    </location>
</feature>
<keyword evidence="6" id="KW-0443">Lipid metabolism</keyword>
<dbReference type="RefSeq" id="WP_249301828.1">
    <property type="nucleotide sequence ID" value="NZ_CP060634.1"/>
</dbReference>